<dbReference type="Pfam" id="PF04754">
    <property type="entry name" value="Transposase_31"/>
    <property type="match status" value="1"/>
</dbReference>
<keyword evidence="3" id="KW-1185">Reference proteome</keyword>
<dbReference type="EMBL" id="JACIGI010000018">
    <property type="protein sequence ID" value="MBB4286558.1"/>
    <property type="molecule type" value="Genomic_DNA"/>
</dbReference>
<dbReference type="InterPro" id="IPR006842">
    <property type="entry name" value="Transposase_31"/>
</dbReference>
<accession>A0A7W6WLC2</accession>
<gene>
    <name evidence="2" type="ORF">GGD88_002292</name>
</gene>
<reference evidence="2 3" key="1">
    <citation type="submission" date="2020-08" db="EMBL/GenBank/DDBJ databases">
        <title>Genome sequencing of Purple Non-Sulfur Bacteria from various extreme environments.</title>
        <authorList>
            <person name="Mayer M."/>
        </authorList>
    </citation>
    <scope>NUCLEOTIDE SEQUENCE [LARGE SCALE GENOMIC DNA]</scope>
    <source>
        <strain evidence="2 3">JA135</strain>
    </source>
</reference>
<feature type="domain" description="Transposase (putative) YhgA-like" evidence="1">
    <location>
        <begin position="3"/>
        <end position="204"/>
    </location>
</feature>
<proteinExistence type="predicted"/>
<protein>
    <recommendedName>
        <fullName evidence="1">Transposase (putative) YhgA-like domain-containing protein</fullName>
    </recommendedName>
</protein>
<comment type="caution">
    <text evidence="2">The sequence shown here is derived from an EMBL/GenBank/DDBJ whole genome shotgun (WGS) entry which is preliminary data.</text>
</comment>
<sequence>MADHDSLYHRLFSHPLMVEHLVRDAIPDAMAAGVEFARMDRVVAKFHDRTGQRRDGDVIWRLPTREGPDMYLYLLLEFQSRTDWWMAVRAQVYEGLLWQHLIADQGLKAGDPLPPVLLVVLHNGHDRWTAPTGTADLIGLPAASRLWPWQPRIRYHVLDMGRLPGDDLARRDTLTALLFRLEQRRDPFELAALVDEVVGWFRRHPDAQALRRLFSELVRQAVIGLEPPLAVPDDLMEMRTMLATLSEDWKRQWRAEGKAEGKAEILMRLAERRFGAIPADRRARILAADEATLDAWIDHLLDAPDLEAVFGPSH</sequence>
<dbReference type="PANTHER" id="PTHR34611:SF2">
    <property type="entry name" value="INACTIVE RECOMBINATION-PROMOTING NUCLEASE-LIKE PROTEIN RPNE-RELATED"/>
    <property type="match status" value="1"/>
</dbReference>
<dbReference type="InterPro" id="IPR051699">
    <property type="entry name" value="Rpn/YhgA-like_nuclease"/>
</dbReference>
<name>A0A7W6WLC2_9PROT</name>
<evidence type="ECO:0000259" key="1">
    <source>
        <dbReference type="Pfam" id="PF04754"/>
    </source>
</evidence>
<dbReference type="AlphaFoldDB" id="A0A7W6WLC2"/>
<evidence type="ECO:0000313" key="2">
    <source>
        <dbReference type="EMBL" id="MBB4286558.1"/>
    </source>
</evidence>
<organism evidence="2 3">
    <name type="scientific">Roseospira goensis</name>
    <dbReference type="NCBI Taxonomy" id="391922"/>
    <lineage>
        <taxon>Bacteria</taxon>
        <taxon>Pseudomonadati</taxon>
        <taxon>Pseudomonadota</taxon>
        <taxon>Alphaproteobacteria</taxon>
        <taxon>Rhodospirillales</taxon>
        <taxon>Rhodospirillaceae</taxon>
        <taxon>Roseospira</taxon>
    </lineage>
</organism>
<evidence type="ECO:0000313" key="3">
    <source>
        <dbReference type="Proteomes" id="UP000555728"/>
    </source>
</evidence>
<dbReference type="Proteomes" id="UP000555728">
    <property type="component" value="Unassembled WGS sequence"/>
</dbReference>
<dbReference type="PANTHER" id="PTHR34611">
    <property type="match status" value="1"/>
</dbReference>
<dbReference type="RefSeq" id="WP_184435514.1">
    <property type="nucleotide sequence ID" value="NZ_JACIGI010000018.1"/>
</dbReference>